<dbReference type="GO" id="GO:0003677">
    <property type="term" value="F:DNA binding"/>
    <property type="evidence" value="ECO:0007669"/>
    <property type="project" value="UniProtKB-KW"/>
</dbReference>
<keyword evidence="2" id="KW-0680">Restriction system</keyword>
<evidence type="ECO:0000256" key="1">
    <source>
        <dbReference type="ARBA" id="ARBA00010923"/>
    </source>
</evidence>
<protein>
    <recommendedName>
        <fullName evidence="4">Type I restriction modification DNA specificity domain-containing protein</fullName>
    </recommendedName>
</protein>
<proteinExistence type="inferred from homology"/>
<dbReference type="InterPro" id="IPR044946">
    <property type="entry name" value="Restrct_endonuc_typeI_TRD_sf"/>
</dbReference>
<dbReference type="SUPFAM" id="SSF116734">
    <property type="entry name" value="DNA methylase specificity domain"/>
    <property type="match status" value="2"/>
</dbReference>
<evidence type="ECO:0000256" key="3">
    <source>
        <dbReference type="ARBA" id="ARBA00023125"/>
    </source>
</evidence>
<dbReference type="EMBL" id="VFSS01000005">
    <property type="protein sequence ID" value="TPE57378.1"/>
    <property type="molecule type" value="Genomic_DNA"/>
</dbReference>
<evidence type="ECO:0000256" key="2">
    <source>
        <dbReference type="ARBA" id="ARBA00022747"/>
    </source>
</evidence>
<dbReference type="Proteomes" id="UP000319776">
    <property type="component" value="Unassembled WGS sequence"/>
</dbReference>
<dbReference type="PANTHER" id="PTHR30408">
    <property type="entry name" value="TYPE-1 RESTRICTION ENZYME ECOKI SPECIFICITY PROTEIN"/>
    <property type="match status" value="1"/>
</dbReference>
<accession>A0A501X9V9</accession>
<dbReference type="Gene3D" id="3.90.220.20">
    <property type="entry name" value="DNA methylase specificity domains"/>
    <property type="match status" value="2"/>
</dbReference>
<comment type="caution">
    <text evidence="5">The sequence shown here is derived from an EMBL/GenBank/DDBJ whole genome shotgun (WGS) entry which is preliminary data.</text>
</comment>
<keyword evidence="3" id="KW-0238">DNA-binding</keyword>
<dbReference type="OrthoDB" id="399225at2"/>
<feature type="domain" description="Type I restriction modification DNA specificity" evidence="4">
    <location>
        <begin position="27"/>
        <end position="174"/>
    </location>
</feature>
<name>A0A501X9V9_9BACT</name>
<dbReference type="Pfam" id="PF01420">
    <property type="entry name" value="Methylase_S"/>
    <property type="match status" value="1"/>
</dbReference>
<sequence length="363" mass="42204">MKKIIDCLSSTKTGLDAIKLAPIVDNYTGIKCLRINDINSKNKFECWGNTEVKIQKYNNFLIKRNQIFLARTGSPGSLFFAKKNLNSVFNNGLIRLEVKKEFEPFYIYLLLNSKNIQKAIKSVSISSTTRPNLRINDLLNINCRLHNYKTQQHIVNTIGTIDDLIEKYEEIINKFEDLGNKNIELIFYKNNLEDIKKYCKFEKGIEVGSQNYLEFKNENTIKYIRVSDLSGEYKNTYIDKKIKYKICDYNDILITFDGAPGRMAVGLKGAISSSINIVKPFNKNYAGLIYFSLKNKHNKEIIRLHSKGTTILHAKESIDYLKIPKTEIREIQNINFYFELIIKIKIKLKTLIEIKDILLNKYF</sequence>
<gene>
    <name evidence="5" type="ORF">FJO69_02000</name>
</gene>
<comment type="similarity">
    <text evidence="1">Belongs to the type-I restriction system S methylase family.</text>
</comment>
<evidence type="ECO:0000313" key="6">
    <source>
        <dbReference type="Proteomes" id="UP000319776"/>
    </source>
</evidence>
<organism evidence="5 6">
    <name type="scientific">[Mycoplasma] falconis</name>
    <dbReference type="NCBI Taxonomy" id="92403"/>
    <lineage>
        <taxon>Bacteria</taxon>
        <taxon>Bacillati</taxon>
        <taxon>Mycoplasmatota</taxon>
        <taxon>Mycoplasmoidales</taxon>
        <taxon>Metamycoplasmataceae</taxon>
        <taxon>Metamycoplasma</taxon>
    </lineage>
</organism>
<dbReference type="InterPro" id="IPR052021">
    <property type="entry name" value="Type-I_RS_S_subunit"/>
</dbReference>
<dbReference type="RefSeq" id="WP_140781325.1">
    <property type="nucleotide sequence ID" value="NZ_VFSS01000005.1"/>
</dbReference>
<evidence type="ECO:0000259" key="4">
    <source>
        <dbReference type="Pfam" id="PF01420"/>
    </source>
</evidence>
<dbReference type="GO" id="GO:0009307">
    <property type="term" value="P:DNA restriction-modification system"/>
    <property type="evidence" value="ECO:0007669"/>
    <property type="project" value="UniProtKB-KW"/>
</dbReference>
<dbReference type="CDD" id="cd16961">
    <property type="entry name" value="RMtype1_S_TRD-CR_like"/>
    <property type="match status" value="1"/>
</dbReference>
<reference evidence="5 6" key="1">
    <citation type="submission" date="2019-06" db="EMBL/GenBank/DDBJ databases">
        <title>Mycoplasma falconis type strain whole genome sequence.</title>
        <authorList>
            <person name="Spergser J."/>
        </authorList>
    </citation>
    <scope>NUCLEOTIDE SEQUENCE [LARGE SCALE GENOMIC DNA]</scope>
    <source>
        <strain evidence="5 6">ATCC 51372</strain>
    </source>
</reference>
<dbReference type="PANTHER" id="PTHR30408:SF12">
    <property type="entry name" value="TYPE I RESTRICTION ENZYME MJAVIII SPECIFICITY SUBUNIT"/>
    <property type="match status" value="1"/>
</dbReference>
<keyword evidence="6" id="KW-1185">Reference proteome</keyword>
<dbReference type="InterPro" id="IPR000055">
    <property type="entry name" value="Restrct_endonuc_typeI_TRD"/>
</dbReference>
<evidence type="ECO:0000313" key="5">
    <source>
        <dbReference type="EMBL" id="TPE57378.1"/>
    </source>
</evidence>
<dbReference type="AlphaFoldDB" id="A0A501X9V9"/>